<feature type="compositionally biased region" description="Low complexity" evidence="1">
    <location>
        <begin position="69"/>
        <end position="85"/>
    </location>
</feature>
<evidence type="ECO:0000313" key="3">
    <source>
        <dbReference type="Proteomes" id="UP000019277"/>
    </source>
</evidence>
<protein>
    <submittedName>
        <fullName evidence="2">Uncharacterized protein</fullName>
    </submittedName>
</protein>
<accession>W7IIY3</accession>
<comment type="caution">
    <text evidence="2">The sequence shown here is derived from an EMBL/GenBank/DDBJ whole genome shotgun (WGS) entry which is preliminary data.</text>
</comment>
<dbReference type="AlphaFoldDB" id="W7IIY3"/>
<dbReference type="EMBL" id="AYXG01000169">
    <property type="protein sequence ID" value="EWC60173.1"/>
    <property type="molecule type" value="Genomic_DNA"/>
</dbReference>
<evidence type="ECO:0000256" key="1">
    <source>
        <dbReference type="SAM" id="MobiDB-lite"/>
    </source>
</evidence>
<dbReference type="Proteomes" id="UP000019277">
    <property type="component" value="Unassembled WGS sequence"/>
</dbReference>
<organism evidence="2 3">
    <name type="scientific">Actinokineospora spheciospongiae</name>
    <dbReference type="NCBI Taxonomy" id="909613"/>
    <lineage>
        <taxon>Bacteria</taxon>
        <taxon>Bacillati</taxon>
        <taxon>Actinomycetota</taxon>
        <taxon>Actinomycetes</taxon>
        <taxon>Pseudonocardiales</taxon>
        <taxon>Pseudonocardiaceae</taxon>
        <taxon>Actinokineospora</taxon>
    </lineage>
</organism>
<name>W7IIY3_9PSEU</name>
<reference evidence="2 3" key="1">
    <citation type="journal article" date="2014" name="Genome Announc.">
        <title>Draft Genome Sequence of the Antitrypanosomally Active Sponge-Associated Bacterium Actinokineospora sp. Strain EG49.</title>
        <authorList>
            <person name="Harjes J."/>
            <person name="Ryu T."/>
            <person name="Abdelmohsen U.R."/>
            <person name="Moitinho-Silva L."/>
            <person name="Horn H."/>
            <person name="Ravasi T."/>
            <person name="Hentschel U."/>
        </authorList>
    </citation>
    <scope>NUCLEOTIDE SEQUENCE [LARGE SCALE GENOMIC DNA]</scope>
    <source>
        <strain evidence="2 3">EG49</strain>
    </source>
</reference>
<proteinExistence type="predicted"/>
<evidence type="ECO:0000313" key="2">
    <source>
        <dbReference type="EMBL" id="EWC60173.1"/>
    </source>
</evidence>
<gene>
    <name evidence="2" type="ORF">UO65_4520</name>
</gene>
<feature type="region of interest" description="Disordered" evidence="1">
    <location>
        <begin position="16"/>
        <end position="39"/>
    </location>
</feature>
<keyword evidence="3" id="KW-1185">Reference proteome</keyword>
<sequence>MHKCPWIADPTTHGRECLARQSPPMSITPGGRHPNGERPGVRTIFPDIVTSGQPSLSATALRILHKPRGGPAPRVPAPVARLPGVPGVGRVGR</sequence>
<feature type="region of interest" description="Disordered" evidence="1">
    <location>
        <begin position="67"/>
        <end position="93"/>
    </location>
</feature>
<dbReference type="STRING" id="909613.UO65_4520"/>